<dbReference type="RefSeq" id="WP_046312515.1">
    <property type="nucleotide sequence ID" value="NZ_CBCSCY010000041.1"/>
</dbReference>
<dbReference type="KEGG" id="pko:PKOR_18055"/>
<dbReference type="AlphaFoldDB" id="A0A0E3ZH76"/>
<dbReference type="EMBL" id="CP009621">
    <property type="protein sequence ID" value="AKD04649.1"/>
    <property type="molecule type" value="Genomic_DNA"/>
</dbReference>
<sequence>MSALSVISAFVKRRLVQPVSNLLRQGMTPRSLSATVAVGSVIGVVPAIGITTILSTAVAARFRLNIAATVLVSYLVQPLQFLLAIPFIRLGITIFGLGELRLTLPEMQDMFRKDWVDAISKLWMANLAGIAAWAMLSVPLGAALYYILLPIFRRVLPKPKLVVVDAPAATAEV</sequence>
<evidence type="ECO:0000256" key="1">
    <source>
        <dbReference type="SAM" id="Phobius"/>
    </source>
</evidence>
<dbReference type="PANTHER" id="PTHR35102">
    <property type="entry name" value="E3 UBIQUITIN-PROTEIN LIGASE"/>
    <property type="match status" value="1"/>
</dbReference>
<keyword evidence="1" id="KW-0812">Transmembrane</keyword>
<dbReference type="Pfam" id="PF09835">
    <property type="entry name" value="DUF2062"/>
    <property type="match status" value="1"/>
</dbReference>
<accession>A0A0E3ZH76</accession>
<proteinExistence type="predicted"/>
<reference evidence="3 4" key="1">
    <citation type="journal article" date="2015" name="Sci. Rep.">
        <title>Unraveling adaptation of Pontibacter korlensis to radiation and infertility in desert through complete genome and comparative transcriptomic analysis.</title>
        <authorList>
            <person name="Dai J."/>
            <person name="Dai W."/>
            <person name="Qiu C."/>
            <person name="Yang Z."/>
            <person name="Zhang Y."/>
            <person name="Zhou M."/>
            <person name="Zhang L."/>
            <person name="Fang C."/>
            <person name="Gao Q."/>
            <person name="Yang Q."/>
            <person name="Li X."/>
            <person name="Wang Z."/>
            <person name="Wang Z."/>
            <person name="Jia Z."/>
            <person name="Chen X."/>
        </authorList>
    </citation>
    <scope>NUCLEOTIDE SEQUENCE [LARGE SCALE GENOMIC DNA]</scope>
    <source>
        <strain evidence="3 4">X14-1T</strain>
    </source>
</reference>
<dbReference type="STRING" id="400092.PKOR_18055"/>
<organism evidence="3 4">
    <name type="scientific">Pontibacter korlensis</name>
    <dbReference type="NCBI Taxonomy" id="400092"/>
    <lineage>
        <taxon>Bacteria</taxon>
        <taxon>Pseudomonadati</taxon>
        <taxon>Bacteroidota</taxon>
        <taxon>Cytophagia</taxon>
        <taxon>Cytophagales</taxon>
        <taxon>Hymenobacteraceae</taxon>
        <taxon>Pontibacter</taxon>
    </lineage>
</organism>
<dbReference type="PATRIC" id="fig|400092.3.peg.3959"/>
<keyword evidence="1" id="KW-1133">Transmembrane helix</keyword>
<name>A0A0E3ZH76_9BACT</name>
<dbReference type="InterPro" id="IPR018639">
    <property type="entry name" value="DUF2062"/>
</dbReference>
<evidence type="ECO:0000259" key="2">
    <source>
        <dbReference type="Pfam" id="PF09835"/>
    </source>
</evidence>
<dbReference type="HOGENOM" id="CLU_119034_1_0_10"/>
<feature type="transmembrane region" description="Helical" evidence="1">
    <location>
        <begin position="32"/>
        <end position="60"/>
    </location>
</feature>
<keyword evidence="4" id="KW-1185">Reference proteome</keyword>
<protein>
    <recommendedName>
        <fullName evidence="2">DUF2062 domain-containing protein</fullName>
    </recommendedName>
</protein>
<feature type="transmembrane region" description="Helical" evidence="1">
    <location>
        <begin position="81"/>
        <end position="102"/>
    </location>
</feature>
<dbReference type="Proteomes" id="UP000033109">
    <property type="component" value="Chromosome"/>
</dbReference>
<feature type="transmembrane region" description="Helical" evidence="1">
    <location>
        <begin position="122"/>
        <end position="148"/>
    </location>
</feature>
<evidence type="ECO:0000313" key="4">
    <source>
        <dbReference type="Proteomes" id="UP000033109"/>
    </source>
</evidence>
<gene>
    <name evidence="3" type="ORF">PKOR_18055</name>
</gene>
<keyword evidence="1" id="KW-0472">Membrane</keyword>
<evidence type="ECO:0000313" key="3">
    <source>
        <dbReference type="EMBL" id="AKD04649.1"/>
    </source>
</evidence>
<feature type="domain" description="DUF2062" evidence="2">
    <location>
        <begin position="14"/>
        <end position="154"/>
    </location>
</feature>
<dbReference type="PANTHER" id="PTHR35102:SF1">
    <property type="entry name" value="E3 UBIQUITIN-PROTEIN LIGASE"/>
    <property type="match status" value="1"/>
</dbReference>